<name>F3L011_9GAMM</name>
<comment type="caution">
    <text evidence="7">The sequence shown here is derived from an EMBL/GenBank/DDBJ whole genome shotgun (WGS) entry which is preliminary data.</text>
</comment>
<dbReference type="InterPro" id="IPR001623">
    <property type="entry name" value="DnaJ_domain"/>
</dbReference>
<dbReference type="PROSITE" id="PS50076">
    <property type="entry name" value="DNAJ_2"/>
    <property type="match status" value="1"/>
</dbReference>
<dbReference type="EMBL" id="AEIG01000016">
    <property type="protein sequence ID" value="EGG30377.1"/>
    <property type="molecule type" value="Genomic_DNA"/>
</dbReference>
<protein>
    <submittedName>
        <fullName evidence="7">Uncharacterized protein</fullName>
    </submittedName>
</protein>
<evidence type="ECO:0000313" key="7">
    <source>
        <dbReference type="EMBL" id="EGG30377.1"/>
    </source>
</evidence>
<dbReference type="Proteomes" id="UP000005615">
    <property type="component" value="Unassembled WGS sequence"/>
</dbReference>
<accession>F3L011</accession>
<keyword evidence="3" id="KW-1133">Transmembrane helix</keyword>
<sequence>MPKLILFAAAALALYIAVTRIKALPAPKRKAAYLQLIFVVALVVAVLLALSGKMHWVGALITGLLVLLRQSLPLLIQLLPHLKGWLGQTGSGATSQVESAILRMTLDHSNGRLNGTVLAGAFSGKLLSELSQSELDTLLEYCRANDADSTQLLLSYLEQRFGEDYQNQAPPPGDSGGQLTEKEALAILGLSEGASKNDIIAAHRKLMQKLHPDRGGNDYLAARVNDAKAKLLGER</sequence>
<reference evidence="7 8" key="1">
    <citation type="journal article" date="2011" name="J. Bacteriol.">
        <title>Genome sequence of strain IMCC3088, a proteorhodopsin-containing marine bacterium belonging to the OM60/NOR5 clade.</title>
        <authorList>
            <person name="Jang Y."/>
            <person name="Oh H.M."/>
            <person name="Kang I."/>
            <person name="Lee K."/>
            <person name="Yang S.J."/>
            <person name="Cho J.C."/>
        </authorList>
    </citation>
    <scope>NUCLEOTIDE SEQUENCE [LARGE SCALE GENOMIC DNA]</scope>
    <source>
        <strain evidence="7 8">IMCC3088</strain>
    </source>
</reference>
<evidence type="ECO:0000256" key="2">
    <source>
        <dbReference type="ARBA" id="ARBA00022692"/>
    </source>
</evidence>
<dbReference type="InterPro" id="IPR036869">
    <property type="entry name" value="J_dom_sf"/>
</dbReference>
<dbReference type="RefSeq" id="WP_009575006.1">
    <property type="nucleotide sequence ID" value="NZ_AEIG01000016.1"/>
</dbReference>
<dbReference type="AlphaFoldDB" id="F3L011"/>
<dbReference type="PANTHER" id="PTHR12763:SF28">
    <property type="entry name" value="GEO10507P1-RELATED"/>
    <property type="match status" value="1"/>
</dbReference>
<keyword evidence="8" id="KW-1185">Reference proteome</keyword>
<comment type="subcellular location">
    <subcellularLocation>
        <location evidence="1">Membrane</location>
        <topology evidence="1">Single-pass membrane protein</topology>
    </subcellularLocation>
</comment>
<keyword evidence="4" id="KW-0472">Membrane</keyword>
<dbReference type="OrthoDB" id="9811070at2"/>
<dbReference type="PANTHER" id="PTHR12763">
    <property type="match status" value="1"/>
</dbReference>
<dbReference type="CDD" id="cd06257">
    <property type="entry name" value="DnaJ"/>
    <property type="match status" value="1"/>
</dbReference>
<evidence type="ECO:0000256" key="6">
    <source>
        <dbReference type="ARBA" id="ARBA00038105"/>
    </source>
</evidence>
<gene>
    <name evidence="7" type="ORF">IMCC3088_623</name>
</gene>
<proteinExistence type="inferred from homology"/>
<dbReference type="STRING" id="2518989.IMCC3088_623"/>
<keyword evidence="5" id="KW-0143">Chaperone</keyword>
<dbReference type="SMART" id="SM00271">
    <property type="entry name" value="DnaJ"/>
    <property type="match status" value="1"/>
</dbReference>
<evidence type="ECO:0000256" key="4">
    <source>
        <dbReference type="ARBA" id="ARBA00023136"/>
    </source>
</evidence>
<evidence type="ECO:0000256" key="3">
    <source>
        <dbReference type="ARBA" id="ARBA00022989"/>
    </source>
</evidence>
<evidence type="ECO:0000313" key="8">
    <source>
        <dbReference type="Proteomes" id="UP000005615"/>
    </source>
</evidence>
<dbReference type="SUPFAM" id="SSF46565">
    <property type="entry name" value="Chaperone J-domain"/>
    <property type="match status" value="1"/>
</dbReference>
<evidence type="ECO:0000256" key="5">
    <source>
        <dbReference type="ARBA" id="ARBA00023186"/>
    </source>
</evidence>
<dbReference type="Gene3D" id="1.10.287.110">
    <property type="entry name" value="DnaJ domain"/>
    <property type="match status" value="1"/>
</dbReference>
<dbReference type="GO" id="GO:0016020">
    <property type="term" value="C:membrane"/>
    <property type="evidence" value="ECO:0007669"/>
    <property type="project" value="UniProtKB-SubCell"/>
</dbReference>
<organism evidence="7 8">
    <name type="scientific">Aequoribacter fuscus</name>
    <dbReference type="NCBI Taxonomy" id="2518989"/>
    <lineage>
        <taxon>Bacteria</taxon>
        <taxon>Pseudomonadati</taxon>
        <taxon>Pseudomonadota</taxon>
        <taxon>Gammaproteobacteria</taxon>
        <taxon>Cellvibrionales</taxon>
        <taxon>Halieaceae</taxon>
        <taxon>Aequoribacter</taxon>
    </lineage>
</organism>
<dbReference type="eggNOG" id="COG2214">
    <property type="taxonomic scope" value="Bacteria"/>
</dbReference>
<evidence type="ECO:0000256" key="1">
    <source>
        <dbReference type="ARBA" id="ARBA00004167"/>
    </source>
</evidence>
<comment type="similarity">
    <text evidence="6">Belongs to the TIM14 family.</text>
</comment>
<keyword evidence="2" id="KW-0812">Transmembrane</keyword>